<organism evidence="2 3">
    <name type="scientific">Citrus x changshan-huyou</name>
    <dbReference type="NCBI Taxonomy" id="2935761"/>
    <lineage>
        <taxon>Eukaryota</taxon>
        <taxon>Viridiplantae</taxon>
        <taxon>Streptophyta</taxon>
        <taxon>Embryophyta</taxon>
        <taxon>Tracheophyta</taxon>
        <taxon>Spermatophyta</taxon>
        <taxon>Magnoliopsida</taxon>
        <taxon>eudicotyledons</taxon>
        <taxon>Gunneridae</taxon>
        <taxon>Pentapetalae</taxon>
        <taxon>rosids</taxon>
        <taxon>malvids</taxon>
        <taxon>Sapindales</taxon>
        <taxon>Rutaceae</taxon>
        <taxon>Aurantioideae</taxon>
        <taxon>Citrus</taxon>
    </lineage>
</organism>
<evidence type="ECO:0000313" key="2">
    <source>
        <dbReference type="EMBL" id="KAK9230357.1"/>
    </source>
</evidence>
<name>A0AAP0N053_9ROSI</name>
<dbReference type="AlphaFoldDB" id="A0AAP0N053"/>
<gene>
    <name evidence="2" type="ORF">WN944_023324</name>
</gene>
<dbReference type="Proteomes" id="UP001428341">
    <property type="component" value="Unassembled WGS sequence"/>
</dbReference>
<sequence>MEQREPSGSTKKEVEGSGNDKQQVNRKTARANKNRATLRKQLMETYKSPVTKDKKMELETHRGKAELLPCSNAFPLREVLNIT</sequence>
<keyword evidence="3" id="KW-1185">Reference proteome</keyword>
<dbReference type="EMBL" id="JBCGBO010000001">
    <property type="protein sequence ID" value="KAK9230357.1"/>
    <property type="molecule type" value="Genomic_DNA"/>
</dbReference>
<evidence type="ECO:0000313" key="3">
    <source>
        <dbReference type="Proteomes" id="UP001428341"/>
    </source>
</evidence>
<proteinExistence type="predicted"/>
<accession>A0AAP0N053</accession>
<protein>
    <submittedName>
        <fullName evidence="2">Uncharacterized protein</fullName>
    </submittedName>
</protein>
<reference evidence="2 3" key="1">
    <citation type="submission" date="2024-05" db="EMBL/GenBank/DDBJ databases">
        <title>Haplotype-resolved chromosome-level genome assembly of Huyou (Citrus changshanensis).</title>
        <authorList>
            <person name="Miao C."/>
            <person name="Chen W."/>
            <person name="Wu Y."/>
            <person name="Wang L."/>
            <person name="Zhao S."/>
            <person name="Grierson D."/>
            <person name="Xu C."/>
            <person name="Chen K."/>
        </authorList>
    </citation>
    <scope>NUCLEOTIDE SEQUENCE [LARGE SCALE GENOMIC DNA]</scope>
    <source>
        <strain evidence="2">01-14</strain>
        <tissue evidence="2">Leaf</tissue>
    </source>
</reference>
<comment type="caution">
    <text evidence="2">The sequence shown here is derived from an EMBL/GenBank/DDBJ whole genome shotgun (WGS) entry which is preliminary data.</text>
</comment>
<evidence type="ECO:0000256" key="1">
    <source>
        <dbReference type="SAM" id="MobiDB-lite"/>
    </source>
</evidence>
<feature type="compositionally biased region" description="Basic and acidic residues" evidence="1">
    <location>
        <begin position="1"/>
        <end position="15"/>
    </location>
</feature>
<feature type="region of interest" description="Disordered" evidence="1">
    <location>
        <begin position="1"/>
        <end position="35"/>
    </location>
</feature>